<dbReference type="OrthoDB" id="414236at2759"/>
<proteinExistence type="predicted"/>
<protein>
    <submittedName>
        <fullName evidence="2">PpiA protein</fullName>
    </submittedName>
</protein>
<sequence>MKLAKIVAASLVCKLEAVAIEGKTKEVLPDPNQVSLPSVPGVVDAGTNGFPELPTVSTMLSDSAQTLNGISSQAQRLQAQMLTVQQENAARMQRQKAVFDRKLKEQEQKNLDVVKENALIAKTIMETKKANEDLLRHAQSLQKGNSLRHNELKLLQDQLAAAQKFLTESVEQTDDSKAKELDVLAEEKATSKSLSLLALSSTSETEPAEKIEAKAGETGEAESLLTMLGSGIKALKKQGQESEAKLKSLFLADFQAGVRRHKALLNQQKVLKETLETMKTYHARLESADKHLQATQTTMDGRLHDGGMFMQKLSELTMAHPEDPRHFVQMRSSVKAKADNVLLAFCNTNTASHHITSTLTHGPLKSLNPEMQDFPLRSYHRILGSRNRLWNSKDYDSCALRWQSDPHSHGQSHLAWASAFQQNAVEVFSCALMQQCHFMQLHDCASKAKFLAALAAMHLAANIVPGGHIWRSACPDVIQRVEARAWSSATFLALAREMQPKVGRGSKSLPAMLQSACLWMPSAYASVSGAVTAASAALDHSMRRAESFNAWTPAPPADVELAEAQLAEIQQAEALPIEALPPNVAGPAEGPLPSSKFGFYLHVYADPAAVIHQVRQVKHHFPDSPIYVMSDGGMDFSSLCKQEKCTFTLCPPANDRWHPWPFFRRIYDAALSLNTEYLIMLEPDNTVHSPVRRLPQHDVGGVHVPNRAFQLAEHVEKLAQERVPGFRWSAESMQAGLCGGAYFRTEAVLDAFSDENVMQIDWNLLGERVDKEIFSSDFAMQYALAARGWRVGIWEEVAQMDKDKDVPLAGPADAAFRHYCSCYPGGKPTYNLQLRKEDEDLFSPAPQEYTVPNSNCQLCYNLDRYVENWGSAKCTNRLGFTYSQKLMDTYHPELKSKPCDLPFLCKPDGPVGRS</sequence>
<dbReference type="Proteomes" id="UP000649617">
    <property type="component" value="Unassembled WGS sequence"/>
</dbReference>
<gene>
    <name evidence="2" type="primary">ppiA</name>
    <name evidence="2" type="ORF">SPIL2461_LOCUS5118</name>
</gene>
<keyword evidence="3" id="KW-1185">Reference proteome</keyword>
<feature type="coiled-coil region" evidence="1">
    <location>
        <begin position="67"/>
        <end position="109"/>
    </location>
</feature>
<comment type="caution">
    <text evidence="2">The sequence shown here is derived from an EMBL/GenBank/DDBJ whole genome shotgun (WGS) entry which is preliminary data.</text>
</comment>
<accession>A0A812MB57</accession>
<name>A0A812MB57_SYMPI</name>
<organism evidence="2 3">
    <name type="scientific">Symbiodinium pilosum</name>
    <name type="common">Dinoflagellate</name>
    <dbReference type="NCBI Taxonomy" id="2952"/>
    <lineage>
        <taxon>Eukaryota</taxon>
        <taxon>Sar</taxon>
        <taxon>Alveolata</taxon>
        <taxon>Dinophyceae</taxon>
        <taxon>Suessiales</taxon>
        <taxon>Symbiodiniaceae</taxon>
        <taxon>Symbiodinium</taxon>
    </lineage>
</organism>
<reference evidence="2" key="1">
    <citation type="submission" date="2021-02" db="EMBL/GenBank/DDBJ databases">
        <authorList>
            <person name="Dougan E. K."/>
            <person name="Rhodes N."/>
            <person name="Thang M."/>
            <person name="Chan C."/>
        </authorList>
    </citation>
    <scope>NUCLEOTIDE SEQUENCE</scope>
</reference>
<dbReference type="EMBL" id="CAJNIZ010007113">
    <property type="protein sequence ID" value="CAE7255264.1"/>
    <property type="molecule type" value="Genomic_DNA"/>
</dbReference>
<evidence type="ECO:0000313" key="2">
    <source>
        <dbReference type="EMBL" id="CAE7255264.1"/>
    </source>
</evidence>
<evidence type="ECO:0000313" key="3">
    <source>
        <dbReference type="Proteomes" id="UP000649617"/>
    </source>
</evidence>
<evidence type="ECO:0000256" key="1">
    <source>
        <dbReference type="SAM" id="Coils"/>
    </source>
</evidence>
<keyword evidence="1" id="KW-0175">Coiled coil</keyword>
<dbReference type="AlphaFoldDB" id="A0A812MB57"/>